<gene>
    <name evidence="2" type="ORF">DC20_16735</name>
</gene>
<dbReference type="NCBIfam" id="TIGR04131">
    <property type="entry name" value="Bac_Flav_CTERM"/>
    <property type="match status" value="1"/>
</dbReference>
<keyword evidence="3" id="KW-1185">Reference proteome</keyword>
<organism evidence="2 3">
    <name type="scientific">Rufibacter tibetensis</name>
    <dbReference type="NCBI Taxonomy" id="512763"/>
    <lineage>
        <taxon>Bacteria</taxon>
        <taxon>Pseudomonadati</taxon>
        <taxon>Bacteroidota</taxon>
        <taxon>Cytophagia</taxon>
        <taxon>Cytophagales</taxon>
        <taxon>Hymenobacteraceae</taxon>
        <taxon>Rufibacter</taxon>
    </lineage>
</organism>
<dbReference type="InterPro" id="IPR003961">
    <property type="entry name" value="FN3_dom"/>
</dbReference>
<feature type="domain" description="Fibronectin type-III" evidence="1">
    <location>
        <begin position="184"/>
        <end position="273"/>
    </location>
</feature>
<dbReference type="SUPFAM" id="SSF49265">
    <property type="entry name" value="Fibronectin type III"/>
    <property type="match status" value="1"/>
</dbReference>
<dbReference type="Gene3D" id="2.60.40.10">
    <property type="entry name" value="Immunoglobulins"/>
    <property type="match status" value="1"/>
</dbReference>
<dbReference type="STRING" id="512763.DC20_16735"/>
<dbReference type="KEGG" id="rti:DC20_16735"/>
<accession>A0A0P0C9P1</accession>
<dbReference type="InterPro" id="IPR026341">
    <property type="entry name" value="T9SS_type_B"/>
</dbReference>
<dbReference type="PROSITE" id="PS50853">
    <property type="entry name" value="FN3"/>
    <property type="match status" value="1"/>
</dbReference>
<evidence type="ECO:0000313" key="2">
    <source>
        <dbReference type="EMBL" id="ALJ00315.1"/>
    </source>
</evidence>
<evidence type="ECO:0000313" key="3">
    <source>
        <dbReference type="Proteomes" id="UP000061382"/>
    </source>
</evidence>
<name>A0A0P0C9P1_9BACT</name>
<dbReference type="PATRIC" id="fig|512763.3.peg.3683"/>
<dbReference type="EMBL" id="CP012643">
    <property type="protein sequence ID" value="ALJ00315.1"/>
    <property type="molecule type" value="Genomic_DNA"/>
</dbReference>
<dbReference type="AlphaFoldDB" id="A0A0P0C9P1"/>
<proteinExistence type="predicted"/>
<dbReference type="Pfam" id="PF13585">
    <property type="entry name" value="CHU_C"/>
    <property type="match status" value="1"/>
</dbReference>
<evidence type="ECO:0000259" key="1">
    <source>
        <dbReference type="PROSITE" id="PS50853"/>
    </source>
</evidence>
<sequence length="538" mass="59430">MGISLGAWSQTRTNCFIAKAPAASTPLRFICVDEPVTFEDTTARSRDPLFAVFYYINNQQITLPYRFTAPGRYEVRQLANGFDQCLTTFVVRAKAPASPPVFQRLTLLPNNRLQVQVNSSAVNDLIVERVSSGTGTFTPVDTLRNVPVGSSQQTLNTSLTSGCFRLRVTNICTENETIVSATVCAQDLRVTAGNRTNQLTWTANASPGSVVNYQVHRGGQVYQTLPASQTTFTDQQVACGRRYTYQLLAVLPNNTQSASLPVEVETRGTTPPAAPLLIASFDIQNRVTLQTVVPTQETFLEQVVYRSQNGSAFNQILDKQPRNTIDATPGNLTSPFCYQVAYTDSCRLVSPSSASVCPAILSAVLQPEGGVRVSWSTYEGFPSGIGTQTLELLDEQGTVYWSLPVTGQSYIDVNPQEKYQRLTYRLVTTALNAPYQSYSNTASVDQDFQFHFPTAFTPNQDGLNDIFRPVGAPFSSRYLLQVLNRWGQIIFESKDPKTGWDGTHGGKLALPETYIYRFEALDVNGQRITRKGTFTLIR</sequence>
<dbReference type="InterPro" id="IPR013783">
    <property type="entry name" value="Ig-like_fold"/>
</dbReference>
<dbReference type="InterPro" id="IPR036116">
    <property type="entry name" value="FN3_sf"/>
</dbReference>
<dbReference type="Proteomes" id="UP000061382">
    <property type="component" value="Chromosome"/>
</dbReference>
<reference evidence="2 3" key="1">
    <citation type="submission" date="2015-08" db="EMBL/GenBank/DDBJ databases">
        <title>Complete genome sequence of Rufibacter tibetensis strain 1351t, a radiation-resistant bacterium from tibet plateau.</title>
        <authorList>
            <person name="Dai J."/>
        </authorList>
    </citation>
    <scope>NUCLEOTIDE SEQUENCE [LARGE SCALE GENOMIC DNA]</scope>
    <source>
        <strain evidence="2 3">1351</strain>
    </source>
</reference>
<protein>
    <recommendedName>
        <fullName evidence="1">Fibronectin type-III domain-containing protein</fullName>
    </recommendedName>
</protein>